<dbReference type="Proteomes" id="UP001215280">
    <property type="component" value="Unassembled WGS sequence"/>
</dbReference>
<evidence type="ECO:0000256" key="1">
    <source>
        <dbReference type="SAM" id="SignalP"/>
    </source>
</evidence>
<organism evidence="2 3">
    <name type="scientific">Mycena maculata</name>
    <dbReference type="NCBI Taxonomy" id="230809"/>
    <lineage>
        <taxon>Eukaryota</taxon>
        <taxon>Fungi</taxon>
        <taxon>Dikarya</taxon>
        <taxon>Basidiomycota</taxon>
        <taxon>Agaricomycotina</taxon>
        <taxon>Agaricomycetes</taxon>
        <taxon>Agaricomycetidae</taxon>
        <taxon>Agaricales</taxon>
        <taxon>Marasmiineae</taxon>
        <taxon>Mycenaceae</taxon>
        <taxon>Mycena</taxon>
    </lineage>
</organism>
<proteinExistence type="predicted"/>
<sequence>MAPARSSLVAIVSALIALSVPLATGAAAVTPTNWKFAVGWNGTTLPASTFGKSIGAFTPPASASASAAFQNLASTTADLGTPGGVFICTDLDWQGQCGYAVQPLNECIVLVSPWLDAISSFGPDPGATCFAFSSGNCDTDDAEWSFMFPGDDTGGLATTDPWNDKASLRLRLASGAARCAYPRSLLF</sequence>
<name>A0AAD7IG22_9AGAR</name>
<accession>A0AAD7IG22</accession>
<feature type="chain" id="PRO_5042129443" evidence="1">
    <location>
        <begin position="26"/>
        <end position="187"/>
    </location>
</feature>
<keyword evidence="1" id="KW-0732">Signal</keyword>
<gene>
    <name evidence="2" type="ORF">DFH07DRAFT_1063818</name>
</gene>
<reference evidence="2" key="1">
    <citation type="submission" date="2023-03" db="EMBL/GenBank/DDBJ databases">
        <title>Massive genome expansion in bonnet fungi (Mycena s.s.) driven by repeated elements and novel gene families across ecological guilds.</title>
        <authorList>
            <consortium name="Lawrence Berkeley National Laboratory"/>
            <person name="Harder C.B."/>
            <person name="Miyauchi S."/>
            <person name="Viragh M."/>
            <person name="Kuo A."/>
            <person name="Thoen E."/>
            <person name="Andreopoulos B."/>
            <person name="Lu D."/>
            <person name="Skrede I."/>
            <person name="Drula E."/>
            <person name="Henrissat B."/>
            <person name="Morin E."/>
            <person name="Kohler A."/>
            <person name="Barry K."/>
            <person name="LaButti K."/>
            <person name="Morin E."/>
            <person name="Salamov A."/>
            <person name="Lipzen A."/>
            <person name="Mereny Z."/>
            <person name="Hegedus B."/>
            <person name="Baldrian P."/>
            <person name="Stursova M."/>
            <person name="Weitz H."/>
            <person name="Taylor A."/>
            <person name="Grigoriev I.V."/>
            <person name="Nagy L.G."/>
            <person name="Martin F."/>
            <person name="Kauserud H."/>
        </authorList>
    </citation>
    <scope>NUCLEOTIDE SEQUENCE</scope>
    <source>
        <strain evidence="2">CBHHK188m</strain>
    </source>
</reference>
<dbReference type="AlphaFoldDB" id="A0AAD7IG22"/>
<keyword evidence="3" id="KW-1185">Reference proteome</keyword>
<evidence type="ECO:0000313" key="3">
    <source>
        <dbReference type="Proteomes" id="UP001215280"/>
    </source>
</evidence>
<protein>
    <submittedName>
        <fullName evidence="2">Uncharacterized protein</fullName>
    </submittedName>
</protein>
<dbReference type="EMBL" id="JARJLG010000119">
    <property type="protein sequence ID" value="KAJ7742172.1"/>
    <property type="molecule type" value="Genomic_DNA"/>
</dbReference>
<evidence type="ECO:0000313" key="2">
    <source>
        <dbReference type="EMBL" id="KAJ7742172.1"/>
    </source>
</evidence>
<comment type="caution">
    <text evidence="2">The sequence shown here is derived from an EMBL/GenBank/DDBJ whole genome shotgun (WGS) entry which is preliminary data.</text>
</comment>
<feature type="signal peptide" evidence="1">
    <location>
        <begin position="1"/>
        <end position="25"/>
    </location>
</feature>